<keyword evidence="3" id="KW-1185">Reference proteome</keyword>
<sequence length="118" mass="13007">MNVNHTTGVEAWGTFRMQRRSGHAAMSEFKPNSSSTTSGQSLQLKNPAFHIAISSFSLSKQLPTAILFAILQVSRARRFQPQLWIVSDASGYPRMNSNTINNIPKRVLGAKNTSNSDV</sequence>
<gene>
    <name evidence="2" type="ORF">M408DRAFT_243007</name>
</gene>
<evidence type="ECO:0000256" key="1">
    <source>
        <dbReference type="SAM" id="MobiDB-lite"/>
    </source>
</evidence>
<organism evidence="2 3">
    <name type="scientific">Serendipita vermifera MAFF 305830</name>
    <dbReference type="NCBI Taxonomy" id="933852"/>
    <lineage>
        <taxon>Eukaryota</taxon>
        <taxon>Fungi</taxon>
        <taxon>Dikarya</taxon>
        <taxon>Basidiomycota</taxon>
        <taxon>Agaricomycotina</taxon>
        <taxon>Agaricomycetes</taxon>
        <taxon>Sebacinales</taxon>
        <taxon>Serendipitaceae</taxon>
        <taxon>Serendipita</taxon>
    </lineage>
</organism>
<evidence type="ECO:0000313" key="3">
    <source>
        <dbReference type="Proteomes" id="UP000054097"/>
    </source>
</evidence>
<accession>A0A0C2X4E1</accession>
<protein>
    <submittedName>
        <fullName evidence="2">Uncharacterized protein</fullName>
    </submittedName>
</protein>
<name>A0A0C2X4E1_SERVB</name>
<dbReference type="AlphaFoldDB" id="A0A0C2X4E1"/>
<dbReference type="EMBL" id="KN824326">
    <property type="protein sequence ID" value="KIM24227.1"/>
    <property type="molecule type" value="Genomic_DNA"/>
</dbReference>
<reference evidence="3" key="2">
    <citation type="submission" date="2015-01" db="EMBL/GenBank/DDBJ databases">
        <title>Evolutionary Origins and Diversification of the Mycorrhizal Mutualists.</title>
        <authorList>
            <consortium name="DOE Joint Genome Institute"/>
            <consortium name="Mycorrhizal Genomics Consortium"/>
            <person name="Kohler A."/>
            <person name="Kuo A."/>
            <person name="Nagy L.G."/>
            <person name="Floudas D."/>
            <person name="Copeland A."/>
            <person name="Barry K.W."/>
            <person name="Cichocki N."/>
            <person name="Veneault-Fourrey C."/>
            <person name="LaButti K."/>
            <person name="Lindquist E.A."/>
            <person name="Lipzen A."/>
            <person name="Lundell T."/>
            <person name="Morin E."/>
            <person name="Murat C."/>
            <person name="Riley R."/>
            <person name="Ohm R."/>
            <person name="Sun H."/>
            <person name="Tunlid A."/>
            <person name="Henrissat B."/>
            <person name="Grigoriev I.V."/>
            <person name="Hibbett D.S."/>
            <person name="Martin F."/>
        </authorList>
    </citation>
    <scope>NUCLEOTIDE SEQUENCE [LARGE SCALE GENOMIC DNA]</scope>
    <source>
        <strain evidence="3">MAFF 305830</strain>
    </source>
</reference>
<dbReference type="HOGENOM" id="CLU_2074582_0_0_1"/>
<evidence type="ECO:0000313" key="2">
    <source>
        <dbReference type="EMBL" id="KIM24227.1"/>
    </source>
</evidence>
<reference evidence="2 3" key="1">
    <citation type="submission" date="2014-04" db="EMBL/GenBank/DDBJ databases">
        <authorList>
            <consortium name="DOE Joint Genome Institute"/>
            <person name="Kuo A."/>
            <person name="Zuccaro A."/>
            <person name="Kohler A."/>
            <person name="Nagy L.G."/>
            <person name="Floudas D."/>
            <person name="Copeland A."/>
            <person name="Barry K.W."/>
            <person name="Cichocki N."/>
            <person name="Veneault-Fourrey C."/>
            <person name="LaButti K."/>
            <person name="Lindquist E.A."/>
            <person name="Lipzen A."/>
            <person name="Lundell T."/>
            <person name="Morin E."/>
            <person name="Murat C."/>
            <person name="Sun H."/>
            <person name="Tunlid A."/>
            <person name="Henrissat B."/>
            <person name="Grigoriev I.V."/>
            <person name="Hibbett D.S."/>
            <person name="Martin F."/>
            <person name="Nordberg H.P."/>
            <person name="Cantor M.N."/>
            <person name="Hua S.X."/>
        </authorList>
    </citation>
    <scope>NUCLEOTIDE SEQUENCE [LARGE SCALE GENOMIC DNA]</scope>
    <source>
        <strain evidence="2 3">MAFF 305830</strain>
    </source>
</reference>
<dbReference type="Proteomes" id="UP000054097">
    <property type="component" value="Unassembled WGS sequence"/>
</dbReference>
<proteinExistence type="predicted"/>
<feature type="region of interest" description="Disordered" evidence="1">
    <location>
        <begin position="22"/>
        <end position="41"/>
    </location>
</feature>